<comment type="caution">
    <text evidence="2">The sequence shown here is derived from an EMBL/GenBank/DDBJ whole genome shotgun (WGS) entry which is preliminary data.</text>
</comment>
<reference evidence="2" key="1">
    <citation type="submission" date="2020-05" db="EMBL/GenBank/DDBJ databases">
        <title>Mycena genomes resolve the evolution of fungal bioluminescence.</title>
        <authorList>
            <person name="Tsai I.J."/>
        </authorList>
    </citation>
    <scope>NUCLEOTIDE SEQUENCE</scope>
    <source>
        <strain evidence="2">160909Yilan</strain>
    </source>
</reference>
<sequence length="154" mass="17569">MLSFSVHFSSFRYSHSRTQIYVKNINPNQSIRSLAPSREPANQLFKLTKLEESEISIQSIYFLTRKQYIYSNRSSAAMRPRKSGNAMPARAVRLCTAIRTPDATQLGRTQLQPQRDAPCAQGEPTRTDTQLPPRAALRTPRHAPHSRFARREGQ</sequence>
<organism evidence="2 3">
    <name type="scientific">Mycena sanguinolenta</name>
    <dbReference type="NCBI Taxonomy" id="230812"/>
    <lineage>
        <taxon>Eukaryota</taxon>
        <taxon>Fungi</taxon>
        <taxon>Dikarya</taxon>
        <taxon>Basidiomycota</taxon>
        <taxon>Agaricomycotina</taxon>
        <taxon>Agaricomycetes</taxon>
        <taxon>Agaricomycetidae</taxon>
        <taxon>Agaricales</taxon>
        <taxon>Marasmiineae</taxon>
        <taxon>Mycenaceae</taxon>
        <taxon>Mycena</taxon>
    </lineage>
</organism>
<keyword evidence="3" id="KW-1185">Reference proteome</keyword>
<feature type="region of interest" description="Disordered" evidence="1">
    <location>
        <begin position="103"/>
        <end position="154"/>
    </location>
</feature>
<proteinExistence type="predicted"/>
<feature type="compositionally biased region" description="Basic residues" evidence="1">
    <location>
        <begin position="139"/>
        <end position="148"/>
    </location>
</feature>
<name>A0A8H6ZA76_9AGAR</name>
<gene>
    <name evidence="2" type="ORF">MSAN_00527200</name>
</gene>
<evidence type="ECO:0000313" key="3">
    <source>
        <dbReference type="Proteomes" id="UP000623467"/>
    </source>
</evidence>
<feature type="compositionally biased region" description="Polar residues" evidence="1">
    <location>
        <begin position="103"/>
        <end position="113"/>
    </location>
</feature>
<dbReference type="Proteomes" id="UP000623467">
    <property type="component" value="Unassembled WGS sequence"/>
</dbReference>
<protein>
    <submittedName>
        <fullName evidence="2">Uncharacterized protein</fullName>
    </submittedName>
</protein>
<evidence type="ECO:0000256" key="1">
    <source>
        <dbReference type="SAM" id="MobiDB-lite"/>
    </source>
</evidence>
<dbReference type="EMBL" id="JACAZH010000003">
    <property type="protein sequence ID" value="KAF7373186.1"/>
    <property type="molecule type" value="Genomic_DNA"/>
</dbReference>
<dbReference type="AlphaFoldDB" id="A0A8H6ZA76"/>
<accession>A0A8H6ZA76</accession>
<evidence type="ECO:0000313" key="2">
    <source>
        <dbReference type="EMBL" id="KAF7373186.1"/>
    </source>
</evidence>